<sequence>MPEVSVPAAVTIDDSANLTNPVWANAEQSPDTVQFLRRLGGDVDGSRGWTHVTCRRFRDDVVAVARGLIANGIEPGTRVGLMSSTRYEWTVVDYAVMSVGAVTVPIYETASPDQAAWTLSDSGATACVVETADHARLVDGVRGGLPGLTQVWQIDRGDLDRLRADGDRVDPAEVERRRGAIRGNDLATIIYTSGTTGRPKGCMITHRNLQSDVANAIAALPDLFNERASTLLFLPLAHVFARLIQAGVVQTRATMGHSAEMDRITDELKSFRPTFVLAVPRVFEKIRSGATQRAREDGREDTFRRAEQVAVQYSEALERDGGPGVRLRMQHLLFDRLVYRKLRAGLGNRCRTAIVGGAPLNPQLGHFFRGAGVTIYEGYGLTETSAAVTANQPRGTRIGTVGPPLPGVAIRIDTDGEILIKSDSVFPGYWNNPEATAETLSDGWLRSGDLGQLDSDGFLKVTGRKKEIIVTAGGKHVVPAALEERIREHPLVSQIVVLGDQRPFVSALVTIDESAWPKWLAEHGHPRDNTVDELRDDPPLRAEIQSAIDAANRTVSHPEQIKTFRILPTDFTESANELTPTLKVKRDVVQQTRAPEVAAIYGK</sequence>
<evidence type="ECO:0000313" key="8">
    <source>
        <dbReference type="Proteomes" id="UP000242415"/>
    </source>
</evidence>
<dbReference type="Gene3D" id="3.40.50.12780">
    <property type="entry name" value="N-terminal domain of ligase-like"/>
    <property type="match status" value="1"/>
</dbReference>
<dbReference type="EMBL" id="FNPH01000009">
    <property type="protein sequence ID" value="SDZ29334.1"/>
    <property type="molecule type" value="Genomic_DNA"/>
</dbReference>
<comment type="similarity">
    <text evidence="1">Belongs to the ATP-dependent AMP-binding enzyme family.</text>
</comment>
<dbReference type="Pfam" id="PF00501">
    <property type="entry name" value="AMP-binding"/>
    <property type="match status" value="1"/>
</dbReference>
<dbReference type="GO" id="GO:0016020">
    <property type="term" value="C:membrane"/>
    <property type="evidence" value="ECO:0007669"/>
    <property type="project" value="TreeGrafter"/>
</dbReference>
<evidence type="ECO:0000313" key="7">
    <source>
        <dbReference type="EMBL" id="SDZ29334.1"/>
    </source>
</evidence>
<feature type="domain" description="AMP-dependent synthetase/ligase" evidence="6">
    <location>
        <begin position="24"/>
        <end position="430"/>
    </location>
</feature>
<dbReference type="RefSeq" id="WP_091560172.1">
    <property type="nucleotide sequence ID" value="NZ_FNPH01000009.1"/>
</dbReference>
<evidence type="ECO:0000256" key="3">
    <source>
        <dbReference type="ARBA" id="ARBA00022832"/>
    </source>
</evidence>
<dbReference type="CDD" id="cd05907">
    <property type="entry name" value="VL_LC_FACS_like"/>
    <property type="match status" value="1"/>
</dbReference>
<dbReference type="PANTHER" id="PTHR43272:SF32">
    <property type="entry name" value="AMP-DEPENDENT SYNTHETASE_LIGASE DOMAIN-CONTAINING PROTEIN"/>
    <property type="match status" value="1"/>
</dbReference>
<dbReference type="PANTHER" id="PTHR43272">
    <property type="entry name" value="LONG-CHAIN-FATTY-ACID--COA LIGASE"/>
    <property type="match status" value="1"/>
</dbReference>
<keyword evidence="2" id="KW-0436">Ligase</keyword>
<dbReference type="InterPro" id="IPR020845">
    <property type="entry name" value="AMP-binding_CS"/>
</dbReference>
<name>A0A1H3RUF8_9ACTN</name>
<evidence type="ECO:0000259" key="6">
    <source>
        <dbReference type="Pfam" id="PF00501"/>
    </source>
</evidence>
<dbReference type="GO" id="GO:0004467">
    <property type="term" value="F:long-chain fatty acid-CoA ligase activity"/>
    <property type="evidence" value="ECO:0007669"/>
    <property type="project" value="TreeGrafter"/>
</dbReference>
<evidence type="ECO:0000256" key="1">
    <source>
        <dbReference type="ARBA" id="ARBA00006432"/>
    </source>
</evidence>
<dbReference type="InterPro" id="IPR042099">
    <property type="entry name" value="ANL_N_sf"/>
</dbReference>
<dbReference type="SUPFAM" id="SSF56801">
    <property type="entry name" value="Acetyl-CoA synthetase-like"/>
    <property type="match status" value="1"/>
</dbReference>
<keyword evidence="4" id="KW-0443">Lipid metabolism</keyword>
<keyword evidence="3" id="KW-0276">Fatty acid metabolism</keyword>
<reference evidence="8" key="1">
    <citation type="submission" date="2016-10" db="EMBL/GenBank/DDBJ databases">
        <authorList>
            <person name="Varghese N."/>
            <person name="Submissions S."/>
        </authorList>
    </citation>
    <scope>NUCLEOTIDE SEQUENCE [LARGE SCALE GENOMIC DNA]</scope>
    <source>
        <strain evidence="8">DSM 45245</strain>
    </source>
</reference>
<dbReference type="Pfam" id="PF23562">
    <property type="entry name" value="AMP-binding_C_3"/>
    <property type="match status" value="1"/>
</dbReference>
<keyword evidence="8" id="KW-1185">Reference proteome</keyword>
<protein>
    <recommendedName>
        <fullName evidence="5">Acyl-CoA synthetase</fullName>
    </recommendedName>
</protein>
<proteinExistence type="inferred from homology"/>
<dbReference type="STRING" id="405436.SAMN05444365_10995"/>
<evidence type="ECO:0000256" key="2">
    <source>
        <dbReference type="ARBA" id="ARBA00022598"/>
    </source>
</evidence>
<dbReference type="AlphaFoldDB" id="A0A1H3RUF8"/>
<dbReference type="Proteomes" id="UP000242415">
    <property type="component" value="Unassembled WGS sequence"/>
</dbReference>
<organism evidence="7 8">
    <name type="scientific">Micromonospora pattaloongensis</name>
    <dbReference type="NCBI Taxonomy" id="405436"/>
    <lineage>
        <taxon>Bacteria</taxon>
        <taxon>Bacillati</taxon>
        <taxon>Actinomycetota</taxon>
        <taxon>Actinomycetes</taxon>
        <taxon>Micromonosporales</taxon>
        <taxon>Micromonosporaceae</taxon>
        <taxon>Micromonospora</taxon>
    </lineage>
</organism>
<dbReference type="InterPro" id="IPR000873">
    <property type="entry name" value="AMP-dep_synth/lig_dom"/>
</dbReference>
<accession>A0A1H3RUF8</accession>
<evidence type="ECO:0000256" key="4">
    <source>
        <dbReference type="ARBA" id="ARBA00023098"/>
    </source>
</evidence>
<evidence type="ECO:0000256" key="5">
    <source>
        <dbReference type="ARBA" id="ARBA00032875"/>
    </source>
</evidence>
<dbReference type="PROSITE" id="PS00455">
    <property type="entry name" value="AMP_BINDING"/>
    <property type="match status" value="1"/>
</dbReference>
<gene>
    <name evidence="7" type="ORF">SAMN05444365_10995</name>
</gene>
<dbReference type="OrthoDB" id="5240489at2"/>